<accession>A0A1E3H8D9</accession>
<sequence length="199" mass="21175">MTTLAERIEAPSDPLAALAGAIVAIDALIRAATVAVKDRVSVGGRIDGKAMDREQRAAHGLAWLATYGESLRELGAYRTRMEAEGRFGETERLLVLIGAGEYLAQVFGGIPMNQGEIVRLADLGIPARDIAAARTADVEMLMAEGCAPEPRAALVAAMRQKTDARSSATAASTRPWRPFAPRCAALPRKRCCRMPTSGT</sequence>
<comment type="caution">
    <text evidence="1">The sequence shown here is derived from an EMBL/GenBank/DDBJ whole genome shotgun (WGS) entry which is preliminary data.</text>
</comment>
<name>A0A1E3H8D9_9HYPH</name>
<reference evidence="1 2" key="1">
    <citation type="submission" date="2016-07" db="EMBL/GenBank/DDBJ databases">
        <title>Draft Genome Sequence of Methylobrevis pamukkalensis PK2.</title>
        <authorList>
            <person name="Vasilenko O.V."/>
            <person name="Doronina N.V."/>
            <person name="Shmareva M.N."/>
            <person name="Tarlachkov S.V."/>
            <person name="Mustakhimov I."/>
            <person name="Trotsenko Y.A."/>
        </authorList>
    </citation>
    <scope>NUCLEOTIDE SEQUENCE [LARGE SCALE GENOMIC DNA]</scope>
    <source>
        <strain evidence="1 2">PK2</strain>
    </source>
</reference>
<dbReference type="AlphaFoldDB" id="A0A1E3H8D9"/>
<dbReference type="EMBL" id="MCRJ01000001">
    <property type="protein sequence ID" value="ODN72564.1"/>
    <property type="molecule type" value="Genomic_DNA"/>
</dbReference>
<evidence type="ECO:0000313" key="2">
    <source>
        <dbReference type="Proteomes" id="UP000094622"/>
    </source>
</evidence>
<organism evidence="1 2">
    <name type="scientific">Methylobrevis pamukkalensis</name>
    <dbReference type="NCBI Taxonomy" id="1439726"/>
    <lineage>
        <taxon>Bacteria</taxon>
        <taxon>Pseudomonadati</taxon>
        <taxon>Pseudomonadota</taxon>
        <taxon>Alphaproteobacteria</taxon>
        <taxon>Hyphomicrobiales</taxon>
        <taxon>Pleomorphomonadaceae</taxon>
        <taxon>Methylobrevis</taxon>
    </lineage>
</organism>
<dbReference type="PATRIC" id="fig|1439726.3.peg.57"/>
<gene>
    <name evidence="1" type="ORF">A6302_00055</name>
</gene>
<proteinExistence type="predicted"/>
<keyword evidence="2" id="KW-1185">Reference proteome</keyword>
<evidence type="ECO:0000313" key="1">
    <source>
        <dbReference type="EMBL" id="ODN72564.1"/>
    </source>
</evidence>
<dbReference type="Proteomes" id="UP000094622">
    <property type="component" value="Unassembled WGS sequence"/>
</dbReference>
<protein>
    <submittedName>
        <fullName evidence="1">Uncharacterized protein</fullName>
    </submittedName>
</protein>